<keyword evidence="2" id="KW-1185">Reference proteome</keyword>
<dbReference type="EMBL" id="JALLPJ020001287">
    <property type="protein sequence ID" value="KAL3771427.1"/>
    <property type="molecule type" value="Genomic_DNA"/>
</dbReference>
<reference evidence="1 2" key="1">
    <citation type="submission" date="2024-10" db="EMBL/GenBank/DDBJ databases">
        <title>Updated reference genomes for cyclostephanoid diatoms.</title>
        <authorList>
            <person name="Roberts W.R."/>
            <person name="Alverson A.J."/>
        </authorList>
    </citation>
    <scope>NUCLEOTIDE SEQUENCE [LARGE SCALE GENOMIC DNA]</scope>
    <source>
        <strain evidence="1 2">AJA010-31</strain>
    </source>
</reference>
<protein>
    <submittedName>
        <fullName evidence="1">Uncharacterized protein</fullName>
    </submittedName>
</protein>
<sequence length="48" mass="5542">MKFILENGEEVLEHDSFARLAESPELMKEVMMEFAKDKKKRKLGAISS</sequence>
<organism evidence="1 2">
    <name type="scientific">Cyclotella atomus</name>
    <dbReference type="NCBI Taxonomy" id="382360"/>
    <lineage>
        <taxon>Eukaryota</taxon>
        <taxon>Sar</taxon>
        <taxon>Stramenopiles</taxon>
        <taxon>Ochrophyta</taxon>
        <taxon>Bacillariophyta</taxon>
        <taxon>Coscinodiscophyceae</taxon>
        <taxon>Thalassiosirophycidae</taxon>
        <taxon>Stephanodiscales</taxon>
        <taxon>Stephanodiscaceae</taxon>
        <taxon>Cyclotella</taxon>
    </lineage>
</organism>
<comment type="caution">
    <text evidence="1">The sequence shown here is derived from an EMBL/GenBank/DDBJ whole genome shotgun (WGS) entry which is preliminary data.</text>
</comment>
<name>A0ABD3NA36_9STRA</name>
<evidence type="ECO:0000313" key="2">
    <source>
        <dbReference type="Proteomes" id="UP001530400"/>
    </source>
</evidence>
<evidence type="ECO:0000313" key="1">
    <source>
        <dbReference type="EMBL" id="KAL3771427.1"/>
    </source>
</evidence>
<dbReference type="Gene3D" id="1.25.40.420">
    <property type="match status" value="1"/>
</dbReference>
<dbReference type="Proteomes" id="UP001530400">
    <property type="component" value="Unassembled WGS sequence"/>
</dbReference>
<dbReference type="AlphaFoldDB" id="A0ABD3NA36"/>
<accession>A0ABD3NA36</accession>
<gene>
    <name evidence="1" type="ORF">ACHAWO_009090</name>
</gene>
<proteinExistence type="predicted"/>